<dbReference type="PANTHER" id="PTHR11525">
    <property type="entry name" value="FARNESYL-PYROPHOSPHATE SYNTHETASE"/>
    <property type="match status" value="1"/>
</dbReference>
<dbReference type="InterPro" id="IPR008949">
    <property type="entry name" value="Isoprenoid_synthase_dom_sf"/>
</dbReference>
<organism evidence="6 7">
    <name type="scientific">Penicillium coprophilum</name>
    <dbReference type="NCBI Taxonomy" id="36646"/>
    <lineage>
        <taxon>Eukaryota</taxon>
        <taxon>Fungi</taxon>
        <taxon>Dikarya</taxon>
        <taxon>Ascomycota</taxon>
        <taxon>Pezizomycotina</taxon>
        <taxon>Eurotiomycetes</taxon>
        <taxon>Eurotiomycetidae</taxon>
        <taxon>Eurotiales</taxon>
        <taxon>Aspergillaceae</taxon>
        <taxon>Penicillium</taxon>
    </lineage>
</organism>
<sequence>MPINTTTKIRDFEAVFQQLVADLRVLCLEEYQLPTRVWDRYEKALNYNTLGGKCNRGLSVVDSVQLLRDGRAMTPAEFFDAAVLGWLVELLQATMLVLDDIMDASPTRRGKPSWHRVPGVGVAALNDATMLESAIYMLLKKYFGGREIYLPLVELFHETALQIELGQAFDMLTADEGAPDPDTFIPTTYSQIVTYKTAYYSFYLPIALALYVADAATSANLVAARAILIPMGEYFQVQDDYLDCFADPSVLGKIGTDIVDGKCSWLVVQALQRASADQTRLLVEKYGRLDGESAVKTLYTELGLEEVYRTFEEQRVAELRERTAALDESQGLRKSVFEELLRKIYRRQK</sequence>
<dbReference type="GO" id="GO:0046165">
    <property type="term" value="P:alcohol biosynthetic process"/>
    <property type="evidence" value="ECO:0007669"/>
    <property type="project" value="UniProtKB-ARBA"/>
</dbReference>
<dbReference type="GO" id="GO:0046872">
    <property type="term" value="F:metal ion binding"/>
    <property type="evidence" value="ECO:0007669"/>
    <property type="project" value="UniProtKB-KW"/>
</dbReference>
<dbReference type="CDD" id="cd00685">
    <property type="entry name" value="Trans_IPPS_HT"/>
    <property type="match status" value="1"/>
</dbReference>
<evidence type="ECO:0000256" key="3">
    <source>
        <dbReference type="ARBA" id="ARBA00022723"/>
    </source>
</evidence>
<dbReference type="InterPro" id="IPR000092">
    <property type="entry name" value="Polyprenyl_synt"/>
</dbReference>
<comment type="caution">
    <text evidence="6">The sequence shown here is derived from an EMBL/GenBank/DDBJ whole genome shotgun (WGS) entry which is preliminary data.</text>
</comment>
<evidence type="ECO:0000256" key="4">
    <source>
        <dbReference type="ARBA" id="ARBA00022842"/>
    </source>
</evidence>
<keyword evidence="7" id="KW-1185">Reference proteome</keyword>
<evidence type="ECO:0000313" key="7">
    <source>
        <dbReference type="Proteomes" id="UP000191500"/>
    </source>
</evidence>
<dbReference type="PANTHER" id="PTHR11525:SF0">
    <property type="entry name" value="FARNESYL PYROPHOSPHATE SYNTHASE"/>
    <property type="match status" value="1"/>
</dbReference>
<dbReference type="GO" id="GO:0005737">
    <property type="term" value="C:cytoplasm"/>
    <property type="evidence" value="ECO:0007669"/>
    <property type="project" value="TreeGrafter"/>
</dbReference>
<dbReference type="EMBL" id="MDDG01000014">
    <property type="protein sequence ID" value="OQE35242.1"/>
    <property type="molecule type" value="Genomic_DNA"/>
</dbReference>
<dbReference type="Pfam" id="PF00348">
    <property type="entry name" value="polyprenyl_synt"/>
    <property type="match status" value="1"/>
</dbReference>
<keyword evidence="4" id="KW-0460">Magnesium</keyword>
<dbReference type="Proteomes" id="UP000191500">
    <property type="component" value="Unassembled WGS sequence"/>
</dbReference>
<comment type="cofactor">
    <cofactor evidence="1">
        <name>Mg(2+)</name>
        <dbReference type="ChEBI" id="CHEBI:18420"/>
    </cofactor>
</comment>
<dbReference type="STRING" id="36646.A0A1V6U9R5"/>
<dbReference type="GO" id="GO:0043386">
    <property type="term" value="P:mycotoxin biosynthetic process"/>
    <property type="evidence" value="ECO:0007669"/>
    <property type="project" value="UniProtKB-ARBA"/>
</dbReference>
<evidence type="ECO:0008006" key="8">
    <source>
        <dbReference type="Google" id="ProtNLM"/>
    </source>
</evidence>
<evidence type="ECO:0000256" key="1">
    <source>
        <dbReference type="ARBA" id="ARBA00001946"/>
    </source>
</evidence>
<dbReference type="SUPFAM" id="SSF48576">
    <property type="entry name" value="Terpenoid synthases"/>
    <property type="match status" value="1"/>
</dbReference>
<gene>
    <name evidence="6" type="ORF">PENCOP_c014G02276</name>
</gene>
<evidence type="ECO:0000256" key="5">
    <source>
        <dbReference type="RuleBase" id="RU004466"/>
    </source>
</evidence>
<keyword evidence="2 5" id="KW-0808">Transferase</keyword>
<dbReference type="PROSITE" id="PS00723">
    <property type="entry name" value="POLYPRENYL_SYNTHASE_1"/>
    <property type="match status" value="1"/>
</dbReference>
<dbReference type="Gene3D" id="1.10.600.10">
    <property type="entry name" value="Farnesyl Diphosphate Synthase"/>
    <property type="match status" value="1"/>
</dbReference>
<dbReference type="SFLD" id="SFLDG01017">
    <property type="entry name" value="Polyprenyl_Transferase_Like"/>
    <property type="match status" value="1"/>
</dbReference>
<dbReference type="InterPro" id="IPR033749">
    <property type="entry name" value="Polyprenyl_synt_CS"/>
</dbReference>
<name>A0A1V6U9R5_9EURO</name>
<evidence type="ECO:0000256" key="2">
    <source>
        <dbReference type="ARBA" id="ARBA00022679"/>
    </source>
</evidence>
<comment type="similarity">
    <text evidence="5">Belongs to the FPP/GGPP synthase family.</text>
</comment>
<dbReference type="GO" id="GO:0004337">
    <property type="term" value="F:(2E,6E)-farnesyl diphosphate synthase activity"/>
    <property type="evidence" value="ECO:0007669"/>
    <property type="project" value="TreeGrafter"/>
</dbReference>
<protein>
    <recommendedName>
        <fullName evidence="8">Dimethylallyltranstransferase</fullName>
    </recommendedName>
</protein>
<reference evidence="7" key="1">
    <citation type="journal article" date="2017" name="Nat. Microbiol.">
        <title>Global analysis of biosynthetic gene clusters reveals vast potential of secondary metabolite production in Penicillium species.</title>
        <authorList>
            <person name="Nielsen J.C."/>
            <person name="Grijseels S."/>
            <person name="Prigent S."/>
            <person name="Ji B."/>
            <person name="Dainat J."/>
            <person name="Nielsen K.F."/>
            <person name="Frisvad J.C."/>
            <person name="Workman M."/>
            <person name="Nielsen J."/>
        </authorList>
    </citation>
    <scope>NUCLEOTIDE SEQUENCE [LARGE SCALE GENOMIC DNA]</scope>
    <source>
        <strain evidence="7">IBT 31321</strain>
    </source>
</reference>
<dbReference type="InterPro" id="IPR039702">
    <property type="entry name" value="FPS1-like"/>
</dbReference>
<proteinExistence type="inferred from homology"/>
<dbReference type="GO" id="GO:0045337">
    <property type="term" value="P:farnesyl diphosphate biosynthetic process"/>
    <property type="evidence" value="ECO:0007669"/>
    <property type="project" value="TreeGrafter"/>
</dbReference>
<dbReference type="SFLD" id="SFLDS00005">
    <property type="entry name" value="Isoprenoid_Synthase_Type_I"/>
    <property type="match status" value="1"/>
</dbReference>
<dbReference type="GO" id="GO:0004161">
    <property type="term" value="F:dimethylallyltranstransferase activity"/>
    <property type="evidence" value="ECO:0007669"/>
    <property type="project" value="TreeGrafter"/>
</dbReference>
<evidence type="ECO:0000313" key="6">
    <source>
        <dbReference type="EMBL" id="OQE35242.1"/>
    </source>
</evidence>
<dbReference type="AlphaFoldDB" id="A0A1V6U9R5"/>
<accession>A0A1V6U9R5</accession>
<dbReference type="PROSITE" id="PS00444">
    <property type="entry name" value="POLYPRENYL_SYNTHASE_2"/>
    <property type="match status" value="1"/>
</dbReference>
<keyword evidence="3" id="KW-0479">Metal-binding</keyword>